<keyword evidence="6" id="KW-0449">Lipoprotein</keyword>
<organism evidence="6 7">
    <name type="scientific">Thermobifida halotolerans</name>
    <dbReference type="NCBI Taxonomy" id="483545"/>
    <lineage>
        <taxon>Bacteria</taxon>
        <taxon>Bacillati</taxon>
        <taxon>Actinomycetota</taxon>
        <taxon>Actinomycetes</taxon>
        <taxon>Streptosporangiales</taxon>
        <taxon>Nocardiopsidaceae</taxon>
        <taxon>Thermobifida</taxon>
    </lineage>
</organism>
<evidence type="ECO:0000256" key="2">
    <source>
        <dbReference type="ARBA" id="ARBA00009194"/>
    </source>
</evidence>
<gene>
    <name evidence="6" type="ORF">NI17_016265</name>
</gene>
<dbReference type="EMBL" id="CP063196">
    <property type="protein sequence ID" value="UOE18375.1"/>
    <property type="molecule type" value="Genomic_DNA"/>
</dbReference>
<dbReference type="AlphaFoldDB" id="A0A399FVX5"/>
<keyword evidence="7" id="KW-1185">Reference proteome</keyword>
<feature type="chain" id="PRO_5043915720" evidence="5">
    <location>
        <begin position="23"/>
        <end position="260"/>
    </location>
</feature>
<comment type="similarity">
    <text evidence="2">Belongs to the LppX/LprAFG lipoprotein family.</text>
</comment>
<accession>A0A399FVX5</accession>
<keyword evidence="3" id="KW-0472">Membrane</keyword>
<sequence>MVRKFGAALAAGAVAVAMTACSGDTEETAQAAAPSSSASESAEGVFDRIKSLVDDTQEVESYRARVTGSSEGEDLEMEIAYMASPEPTVEMVMGTPEGELTILVRGSEMLMGNDTDGWLRMDAGEDAFQQQEGMQDPFEELDKLLASEDVQEEGTEEVDGVPTTRYAGSYSVDDALEGLDPQAGEEARRLYEEAGITEVPFTLWVREDGLPHRFEFVDSDATEVRMDFLEFNSEVAIEFPAEDQIMDMSALGEELGSMGG</sequence>
<dbReference type="InterPro" id="IPR029046">
    <property type="entry name" value="LolA/LolB/LppX"/>
</dbReference>
<reference evidence="6" key="1">
    <citation type="submission" date="2020-10" db="EMBL/GenBank/DDBJ databases">
        <title>De novo genome project of the cellulose decomposer Thermobifida halotolerans type strain.</title>
        <authorList>
            <person name="Nagy I."/>
            <person name="Horvath B."/>
            <person name="Kukolya J."/>
            <person name="Nagy I."/>
            <person name="Orsini M."/>
        </authorList>
    </citation>
    <scope>NUCLEOTIDE SEQUENCE</scope>
    <source>
        <strain evidence="6">DSM 44931</strain>
    </source>
</reference>
<dbReference type="PROSITE" id="PS51257">
    <property type="entry name" value="PROKAR_LIPOPROTEIN"/>
    <property type="match status" value="1"/>
</dbReference>
<dbReference type="GO" id="GO:0030313">
    <property type="term" value="C:cell envelope"/>
    <property type="evidence" value="ECO:0007669"/>
    <property type="project" value="UniProtKB-SubCell"/>
</dbReference>
<dbReference type="SUPFAM" id="SSF89392">
    <property type="entry name" value="Prokaryotic lipoproteins and lipoprotein localization factors"/>
    <property type="match status" value="1"/>
</dbReference>
<dbReference type="InterPro" id="IPR009830">
    <property type="entry name" value="LppX/LprAFG"/>
</dbReference>
<protein>
    <submittedName>
        <fullName evidence="6">LppX_LprAFG lipoprotein</fullName>
    </submittedName>
</protein>
<dbReference type="Pfam" id="PF07161">
    <property type="entry name" value="LppX_LprAFG"/>
    <property type="match status" value="1"/>
</dbReference>
<evidence type="ECO:0000256" key="1">
    <source>
        <dbReference type="ARBA" id="ARBA00004196"/>
    </source>
</evidence>
<evidence type="ECO:0000313" key="6">
    <source>
        <dbReference type="EMBL" id="UOE18375.1"/>
    </source>
</evidence>
<evidence type="ECO:0000256" key="3">
    <source>
        <dbReference type="ARBA" id="ARBA00022475"/>
    </source>
</evidence>
<dbReference type="OrthoDB" id="3369896at2"/>
<dbReference type="Proteomes" id="UP000265719">
    <property type="component" value="Chromosome"/>
</dbReference>
<dbReference type="RefSeq" id="WP_068688258.1">
    <property type="nucleotide sequence ID" value="NZ_CP063196.1"/>
</dbReference>
<evidence type="ECO:0000313" key="7">
    <source>
        <dbReference type="Proteomes" id="UP000265719"/>
    </source>
</evidence>
<evidence type="ECO:0000256" key="4">
    <source>
        <dbReference type="SAM" id="MobiDB-lite"/>
    </source>
</evidence>
<feature type="region of interest" description="Disordered" evidence="4">
    <location>
        <begin position="24"/>
        <end position="43"/>
    </location>
</feature>
<dbReference type="Gene3D" id="2.50.20.20">
    <property type="match status" value="1"/>
</dbReference>
<feature type="compositionally biased region" description="Low complexity" evidence="4">
    <location>
        <begin position="28"/>
        <end position="43"/>
    </location>
</feature>
<comment type="subcellular location">
    <subcellularLocation>
        <location evidence="1">Cell envelope</location>
    </subcellularLocation>
</comment>
<evidence type="ECO:0000256" key="5">
    <source>
        <dbReference type="SAM" id="SignalP"/>
    </source>
</evidence>
<keyword evidence="3" id="KW-1003">Cell membrane</keyword>
<proteinExistence type="inferred from homology"/>
<feature type="signal peptide" evidence="5">
    <location>
        <begin position="1"/>
        <end position="22"/>
    </location>
</feature>
<keyword evidence="5" id="KW-0732">Signal</keyword>
<dbReference type="KEGG" id="thao:NI17_016265"/>
<name>A0A399FVX5_9ACTN</name>